<organism evidence="2 3">
    <name type="scientific">Photobacterium profundum 3TCK</name>
    <dbReference type="NCBI Taxonomy" id="314280"/>
    <lineage>
        <taxon>Bacteria</taxon>
        <taxon>Pseudomonadati</taxon>
        <taxon>Pseudomonadota</taxon>
        <taxon>Gammaproteobacteria</taxon>
        <taxon>Vibrionales</taxon>
        <taxon>Vibrionaceae</taxon>
        <taxon>Photobacterium</taxon>
    </lineage>
</organism>
<dbReference type="EMBL" id="AAPH01000026">
    <property type="protein sequence ID" value="EAS41984.1"/>
    <property type="molecule type" value="Genomic_DNA"/>
</dbReference>
<dbReference type="HOGENOM" id="CLU_049453_0_0_6"/>
<dbReference type="RefSeq" id="WP_006230373.1">
    <property type="nucleotide sequence ID" value="NZ_CH724134.1"/>
</dbReference>
<dbReference type="OrthoDB" id="8432393at2"/>
<feature type="domain" description="Thaumarchaeal output" evidence="1">
    <location>
        <begin position="110"/>
        <end position="287"/>
    </location>
</feature>
<accession>Q1Z0I8</accession>
<evidence type="ECO:0000259" key="1">
    <source>
        <dbReference type="Pfam" id="PF18551"/>
    </source>
</evidence>
<evidence type="ECO:0000313" key="2">
    <source>
        <dbReference type="EMBL" id="EAS41984.1"/>
    </source>
</evidence>
<gene>
    <name evidence="2" type="ORF">P3TCK_11754</name>
</gene>
<protein>
    <recommendedName>
        <fullName evidence="1">Thaumarchaeal output domain-containing protein</fullName>
    </recommendedName>
</protein>
<dbReference type="Proteomes" id="UP000003789">
    <property type="component" value="Unassembled WGS sequence"/>
</dbReference>
<proteinExistence type="predicted"/>
<reference evidence="2 3" key="1">
    <citation type="submission" date="2006-03" db="EMBL/GenBank/DDBJ databases">
        <authorList>
            <person name="Bartlett D.H."/>
            <person name="Valle G."/>
            <person name="Lauro F.M."/>
            <person name="Vezzi A."/>
            <person name="Simonato F."/>
            <person name="Eloe E."/>
            <person name="Vitulo N."/>
            <person name="Stratton T.K."/>
            <person name="D'angelo M."/>
            <person name="Ferriera S."/>
            <person name="Johnson J."/>
            <person name="Kravitz S."/>
            <person name="Beeson K."/>
            <person name="Sutton G."/>
            <person name="Rogers Y."/>
            <person name="Friedman R."/>
            <person name="Frazier M."/>
            <person name="Venter J.C."/>
        </authorList>
    </citation>
    <scope>NUCLEOTIDE SEQUENCE [LARGE SCALE GENOMIC DNA]</scope>
    <source>
        <strain evidence="2 3">3TCK</strain>
    </source>
</reference>
<sequence>MKSQPDIYVFGAYNEVVTPEQCAVIPARCIDDLPSNTSGVVIIGLNNDAQDALLMQLHSSKQFGLWQIFVQQPTVLSSHLSDGLWSAVHELEQWHYHQQRLAMITGTAFDPMIAWLWLNPERRLLAKPQSDLSLLYRYPLLECYYSNSEAPYGYLQSQVSKGYLQPDKLIDKIRQCPACHSGHLNYLETCPACFSPDIEERISLHCFTCGHVSAQDNFIRRGQLECPNCLTQIRHIGVDYDRPLETFHCNGCKHAFVEATTKVRCLDCLTLNDINILIPRKIYTYQLGIQATHTIRYGQALAVPELTLNGKVDVGYFHSLLVWINKLAQRHQQSHLILGMHLPGLKDYAYRYGEVQMFSLTEQISERLNGLMRDTDICCQYRPDLMLLLMPMTSNSSLPVLQNKIVQLADVIEESEFSLEIYAWSLPDSSLNDDAPFWLQQCLQELNDNG</sequence>
<dbReference type="InterPro" id="IPR040572">
    <property type="entry name" value="TackOD1"/>
</dbReference>
<comment type="caution">
    <text evidence="2">The sequence shown here is derived from an EMBL/GenBank/DDBJ whole genome shotgun (WGS) entry which is preliminary data.</text>
</comment>
<dbReference type="InterPro" id="IPR029787">
    <property type="entry name" value="Nucleotide_cyclase"/>
</dbReference>
<dbReference type="SUPFAM" id="SSF55073">
    <property type="entry name" value="Nucleotide cyclase"/>
    <property type="match status" value="1"/>
</dbReference>
<name>Q1Z0I8_9GAMM</name>
<dbReference type="Pfam" id="PF18551">
    <property type="entry name" value="TackOD1"/>
    <property type="match status" value="1"/>
</dbReference>
<evidence type="ECO:0000313" key="3">
    <source>
        <dbReference type="Proteomes" id="UP000003789"/>
    </source>
</evidence>
<dbReference type="AlphaFoldDB" id="Q1Z0I8"/>